<feature type="signal peptide" evidence="1">
    <location>
        <begin position="1"/>
        <end position="21"/>
    </location>
</feature>
<dbReference type="EMBL" id="KZ662693">
    <property type="protein sequence ID" value="PPS20561.1"/>
    <property type="molecule type" value="Genomic_DNA"/>
</dbReference>
<reference evidence="2 3" key="1">
    <citation type="submission" date="2015-01" db="EMBL/GenBank/DDBJ databases">
        <title>Genome of allotetraploid Gossypium barbadense reveals genomic plasticity and fiber elongation in cotton evolution.</title>
        <authorList>
            <person name="Chen X."/>
            <person name="Liu X."/>
            <person name="Zhao B."/>
            <person name="Zheng H."/>
            <person name="Hu Y."/>
            <person name="Lu G."/>
            <person name="Yang C."/>
            <person name="Chen J."/>
            <person name="Shan C."/>
            <person name="Zhang L."/>
            <person name="Zhou Y."/>
            <person name="Wang L."/>
            <person name="Guo W."/>
            <person name="Bai Y."/>
            <person name="Ruan J."/>
            <person name="Shangguan X."/>
            <person name="Mao Y."/>
            <person name="Jiang J."/>
            <person name="Zhu Y."/>
            <person name="Lei J."/>
            <person name="Kang H."/>
            <person name="Chen S."/>
            <person name="He X."/>
            <person name="Wang R."/>
            <person name="Wang Y."/>
            <person name="Chen J."/>
            <person name="Wang L."/>
            <person name="Yu S."/>
            <person name="Wang B."/>
            <person name="Wei J."/>
            <person name="Song S."/>
            <person name="Lu X."/>
            <person name="Gao Z."/>
            <person name="Gu W."/>
            <person name="Deng X."/>
            <person name="Ma D."/>
            <person name="Wang S."/>
            <person name="Liang W."/>
            <person name="Fang L."/>
            <person name="Cai C."/>
            <person name="Zhu X."/>
            <person name="Zhou B."/>
            <person name="Zhang Y."/>
            <person name="Chen Z."/>
            <person name="Xu S."/>
            <person name="Zhu R."/>
            <person name="Wang S."/>
            <person name="Zhang T."/>
            <person name="Zhao G."/>
        </authorList>
    </citation>
    <scope>NUCLEOTIDE SEQUENCE [LARGE SCALE GENOMIC DNA]</scope>
    <source>
        <strain evidence="3">cv. Xinhai21</strain>
        <tissue evidence="2">Leaf</tissue>
    </source>
</reference>
<keyword evidence="1" id="KW-0732">Signal</keyword>
<feature type="chain" id="PRO_5015197116" description="Glycine-rich protein" evidence="1">
    <location>
        <begin position="22"/>
        <end position="77"/>
    </location>
</feature>
<dbReference type="AlphaFoldDB" id="A0A2P5YY87"/>
<gene>
    <name evidence="2" type="ORF">GOBAR_AA00024</name>
</gene>
<organism evidence="2 3">
    <name type="scientific">Gossypium barbadense</name>
    <name type="common">Sea Island cotton</name>
    <name type="synonym">Hibiscus barbadensis</name>
    <dbReference type="NCBI Taxonomy" id="3634"/>
    <lineage>
        <taxon>Eukaryota</taxon>
        <taxon>Viridiplantae</taxon>
        <taxon>Streptophyta</taxon>
        <taxon>Embryophyta</taxon>
        <taxon>Tracheophyta</taxon>
        <taxon>Spermatophyta</taxon>
        <taxon>Magnoliopsida</taxon>
        <taxon>eudicotyledons</taxon>
        <taxon>Gunneridae</taxon>
        <taxon>Pentapetalae</taxon>
        <taxon>rosids</taxon>
        <taxon>malvids</taxon>
        <taxon>Malvales</taxon>
        <taxon>Malvaceae</taxon>
        <taxon>Malvoideae</taxon>
        <taxon>Gossypium</taxon>
    </lineage>
</organism>
<protein>
    <recommendedName>
        <fullName evidence="4">Glycine-rich protein</fullName>
    </recommendedName>
</protein>
<evidence type="ECO:0000313" key="3">
    <source>
        <dbReference type="Proteomes" id="UP000239757"/>
    </source>
</evidence>
<name>A0A2P5YY87_GOSBA</name>
<proteinExistence type="predicted"/>
<evidence type="ECO:0008006" key="4">
    <source>
        <dbReference type="Google" id="ProtNLM"/>
    </source>
</evidence>
<sequence>MANNIAVISICSVLLVAVVVAVTVGVTQSGKSDGDSGEVFSGRGMFVRWRKDHLQFWQWWTEIGGGGSNFVGELWAQ</sequence>
<accession>A0A2P5YY87</accession>
<evidence type="ECO:0000256" key="1">
    <source>
        <dbReference type="SAM" id="SignalP"/>
    </source>
</evidence>
<dbReference type="Proteomes" id="UP000239757">
    <property type="component" value="Unassembled WGS sequence"/>
</dbReference>
<evidence type="ECO:0000313" key="2">
    <source>
        <dbReference type="EMBL" id="PPS20561.1"/>
    </source>
</evidence>